<dbReference type="Proteomes" id="UP001148312">
    <property type="component" value="Unassembled WGS sequence"/>
</dbReference>
<gene>
    <name evidence="2" type="ORF">N7539_008689</name>
</gene>
<reference evidence="2" key="1">
    <citation type="submission" date="2022-12" db="EMBL/GenBank/DDBJ databases">
        <authorList>
            <person name="Petersen C."/>
        </authorList>
    </citation>
    <scope>NUCLEOTIDE SEQUENCE</scope>
    <source>
        <strain evidence="2">IBT 30728</strain>
    </source>
</reference>
<dbReference type="RefSeq" id="XP_056786666.1">
    <property type="nucleotide sequence ID" value="XM_056938284.1"/>
</dbReference>
<evidence type="ECO:0000256" key="1">
    <source>
        <dbReference type="SAM" id="MobiDB-lite"/>
    </source>
</evidence>
<evidence type="ECO:0000313" key="3">
    <source>
        <dbReference type="Proteomes" id="UP001148312"/>
    </source>
</evidence>
<sequence>MYHSAADSKMYDPFASVTVNEQSTTDGTRAVSLSVASAERETQTDMASMLPPEAPQPPDPADLLADIQKAAEDVSQLVGRFGLKMAQILIASRTKEVLFKSDRSQMQLPCLGYADEFSCQLTKEYHEPIELEGEAPMLWWLWSPLLEWLSSTIGSSGCTLVFTPACKADVDLPDKFSIRLWSTTENTENIELTATYGGCFAERRIYDAPVARFCSRKQTFGSNTFTLSMDESQVPYEGASFEVAFDYLLPRTLSVWRGAMNILPNEEEQEQLVKALVGACEAKDDQMPLLEENDLQCRQLIRRLPPKARIWTVEAGLLGQDRVYAV</sequence>
<keyword evidence="3" id="KW-1185">Reference proteome</keyword>
<dbReference type="EMBL" id="JAPWDQ010000013">
    <property type="protein sequence ID" value="KAJ5472120.1"/>
    <property type="molecule type" value="Genomic_DNA"/>
</dbReference>
<name>A0A9W9WR27_9EURO</name>
<protein>
    <submittedName>
        <fullName evidence="2">Uncharacterized protein</fullName>
    </submittedName>
</protein>
<organism evidence="2 3">
    <name type="scientific">Penicillium diatomitis</name>
    <dbReference type="NCBI Taxonomy" id="2819901"/>
    <lineage>
        <taxon>Eukaryota</taxon>
        <taxon>Fungi</taxon>
        <taxon>Dikarya</taxon>
        <taxon>Ascomycota</taxon>
        <taxon>Pezizomycotina</taxon>
        <taxon>Eurotiomycetes</taxon>
        <taxon>Eurotiomycetidae</taxon>
        <taxon>Eurotiales</taxon>
        <taxon>Aspergillaceae</taxon>
        <taxon>Penicillium</taxon>
    </lineage>
</organism>
<dbReference type="GeneID" id="81628534"/>
<comment type="caution">
    <text evidence="2">The sequence shown here is derived from an EMBL/GenBank/DDBJ whole genome shotgun (WGS) entry which is preliminary data.</text>
</comment>
<proteinExistence type="predicted"/>
<feature type="region of interest" description="Disordered" evidence="1">
    <location>
        <begin position="21"/>
        <end position="60"/>
    </location>
</feature>
<evidence type="ECO:0000313" key="2">
    <source>
        <dbReference type="EMBL" id="KAJ5472120.1"/>
    </source>
</evidence>
<reference evidence="2" key="2">
    <citation type="journal article" date="2023" name="IMA Fungus">
        <title>Comparative genomic study of the Penicillium genus elucidates a diverse pangenome and 15 lateral gene transfer events.</title>
        <authorList>
            <person name="Petersen C."/>
            <person name="Sorensen T."/>
            <person name="Nielsen M.R."/>
            <person name="Sondergaard T.E."/>
            <person name="Sorensen J.L."/>
            <person name="Fitzpatrick D.A."/>
            <person name="Frisvad J.C."/>
            <person name="Nielsen K.L."/>
        </authorList>
    </citation>
    <scope>NUCLEOTIDE SEQUENCE</scope>
    <source>
        <strain evidence="2">IBT 30728</strain>
    </source>
</reference>
<accession>A0A9W9WR27</accession>
<dbReference type="AlphaFoldDB" id="A0A9W9WR27"/>